<feature type="domain" description="Zinc finger DNA-directed DNA polymerase family B alpha" evidence="1">
    <location>
        <begin position="38"/>
        <end position="219"/>
    </location>
</feature>
<dbReference type="Proteomes" id="UP000036681">
    <property type="component" value="Unplaced"/>
</dbReference>
<reference evidence="3" key="1">
    <citation type="submission" date="2017-02" db="UniProtKB">
        <authorList>
            <consortium name="WormBaseParasite"/>
        </authorList>
    </citation>
    <scope>IDENTIFICATION</scope>
</reference>
<evidence type="ECO:0000313" key="3">
    <source>
        <dbReference type="WBParaSite" id="ALUE_0001447701-mRNA-1"/>
    </source>
</evidence>
<dbReference type="GO" id="GO:0003688">
    <property type="term" value="F:DNA replication origin binding"/>
    <property type="evidence" value="ECO:0007669"/>
    <property type="project" value="TreeGrafter"/>
</dbReference>
<dbReference type="Pfam" id="PF08996">
    <property type="entry name" value="zf-DNA_Pol"/>
    <property type="match status" value="1"/>
</dbReference>
<dbReference type="AlphaFoldDB" id="A0A0M3IAA2"/>
<dbReference type="GO" id="GO:0006272">
    <property type="term" value="P:leading strand elongation"/>
    <property type="evidence" value="ECO:0007669"/>
    <property type="project" value="TreeGrafter"/>
</dbReference>
<proteinExistence type="predicted"/>
<keyword evidence="2" id="KW-1185">Reference proteome</keyword>
<dbReference type="WBParaSite" id="ALUE_0001447701-mRNA-1">
    <property type="protein sequence ID" value="ALUE_0001447701-mRNA-1"/>
    <property type="gene ID" value="ALUE_0001447701"/>
</dbReference>
<name>A0A0M3IAA2_ASCLU</name>
<dbReference type="GO" id="GO:1902975">
    <property type="term" value="P:mitotic DNA replication initiation"/>
    <property type="evidence" value="ECO:0007669"/>
    <property type="project" value="TreeGrafter"/>
</dbReference>
<dbReference type="PANTHER" id="PTHR45861:SF1">
    <property type="entry name" value="DNA POLYMERASE ALPHA CATALYTIC SUBUNIT"/>
    <property type="match status" value="1"/>
</dbReference>
<dbReference type="Gene3D" id="1.10.3200.20">
    <property type="entry name" value="DNA Polymerase alpha, zinc finger"/>
    <property type="match status" value="1"/>
</dbReference>
<dbReference type="GO" id="GO:0003697">
    <property type="term" value="F:single-stranded DNA binding"/>
    <property type="evidence" value="ECO:0007669"/>
    <property type="project" value="TreeGrafter"/>
</dbReference>
<dbReference type="SUPFAM" id="SSF90234">
    <property type="entry name" value="Zinc finger domain of DNA polymerase-alpha"/>
    <property type="match status" value="1"/>
</dbReference>
<dbReference type="GO" id="GO:0003887">
    <property type="term" value="F:DNA-directed DNA polymerase activity"/>
    <property type="evidence" value="ECO:0007669"/>
    <property type="project" value="InterPro"/>
</dbReference>
<dbReference type="PANTHER" id="PTHR45861">
    <property type="entry name" value="DNA POLYMERASE ALPHA CATALYTIC SUBUNIT"/>
    <property type="match status" value="1"/>
</dbReference>
<protein>
    <submittedName>
        <fullName evidence="3">Zf-DNA_Pol domain-containing protein</fullName>
    </submittedName>
</protein>
<dbReference type="InterPro" id="IPR015088">
    <property type="entry name" value="Znf_DNA-dir_DNA_pol_B_alpha"/>
</dbReference>
<accession>A0A0M3IAA2</accession>
<evidence type="ECO:0000259" key="1">
    <source>
        <dbReference type="Pfam" id="PF08996"/>
    </source>
</evidence>
<dbReference type="GO" id="GO:0006273">
    <property type="term" value="P:lagging strand elongation"/>
    <property type="evidence" value="ECO:0007669"/>
    <property type="project" value="TreeGrafter"/>
</dbReference>
<evidence type="ECO:0000313" key="2">
    <source>
        <dbReference type="Proteomes" id="UP000036681"/>
    </source>
</evidence>
<dbReference type="GO" id="GO:0003682">
    <property type="term" value="F:chromatin binding"/>
    <property type="evidence" value="ECO:0007669"/>
    <property type="project" value="TreeGrafter"/>
</dbReference>
<organism evidence="2 3">
    <name type="scientific">Ascaris lumbricoides</name>
    <name type="common">Giant roundworm</name>
    <dbReference type="NCBI Taxonomy" id="6252"/>
    <lineage>
        <taxon>Eukaryota</taxon>
        <taxon>Metazoa</taxon>
        <taxon>Ecdysozoa</taxon>
        <taxon>Nematoda</taxon>
        <taxon>Chromadorea</taxon>
        <taxon>Rhabditida</taxon>
        <taxon>Spirurina</taxon>
        <taxon>Ascaridomorpha</taxon>
        <taxon>Ascaridoidea</taxon>
        <taxon>Ascarididae</taxon>
        <taxon>Ascaris</taxon>
    </lineage>
</organism>
<dbReference type="GO" id="GO:0005658">
    <property type="term" value="C:alpha DNA polymerase:primase complex"/>
    <property type="evidence" value="ECO:0007669"/>
    <property type="project" value="TreeGrafter"/>
</dbReference>
<dbReference type="InterPro" id="IPR038256">
    <property type="entry name" value="Pol_alpha_znc_sf"/>
</dbReference>
<sequence>MFGVIRGLDSSGYRSRGVLMNEYHDDNEDFSLGLNYDFSRCRPFTFNCPYDGCKAEIEIREALQGEGLDIGFCLGECQKCKRSLIRYGAYLINRLHLAQNSAIEEYYTSSFICEDIVCAYRTRMHVLNWSREGVHCPRCHIGIMRREKTARMLFEQQSFFRSLFDLPKAISECKPEQQKKLKTCRDAEKIFALHASLLGICDEYLSRNDFNRVSLAYLFASMRTGA</sequence>